<dbReference type="InterPro" id="IPR000731">
    <property type="entry name" value="SSD"/>
</dbReference>
<dbReference type="InterPro" id="IPR050545">
    <property type="entry name" value="Mycobact_MmpL"/>
</dbReference>
<dbReference type="GO" id="GO:0005886">
    <property type="term" value="C:plasma membrane"/>
    <property type="evidence" value="ECO:0007669"/>
    <property type="project" value="UniProtKB-SubCell"/>
</dbReference>
<feature type="transmembrane region" description="Helical" evidence="7">
    <location>
        <begin position="88"/>
        <end position="110"/>
    </location>
</feature>
<feature type="transmembrane region" description="Helical" evidence="7">
    <location>
        <begin position="409"/>
        <end position="429"/>
    </location>
</feature>
<evidence type="ECO:0000256" key="2">
    <source>
        <dbReference type="ARBA" id="ARBA00022475"/>
    </source>
</evidence>
<feature type="transmembrane region" description="Helical" evidence="7">
    <location>
        <begin position="61"/>
        <end position="82"/>
    </location>
</feature>
<protein>
    <submittedName>
        <fullName evidence="9">RND family transporter</fullName>
    </submittedName>
</protein>
<feature type="transmembrane region" description="Helical" evidence="7">
    <location>
        <begin position="478"/>
        <end position="502"/>
    </location>
</feature>
<evidence type="ECO:0000256" key="6">
    <source>
        <dbReference type="SAM" id="MobiDB-lite"/>
    </source>
</evidence>
<proteinExistence type="predicted"/>
<keyword evidence="3 7" id="KW-0812">Transmembrane</keyword>
<dbReference type="PANTHER" id="PTHR33406">
    <property type="entry name" value="MEMBRANE PROTEIN MJ1562-RELATED"/>
    <property type="match status" value="1"/>
</dbReference>
<dbReference type="Gene3D" id="1.20.1640.10">
    <property type="entry name" value="Multidrug efflux transporter AcrB transmembrane domain"/>
    <property type="match status" value="2"/>
</dbReference>
<keyword evidence="2" id="KW-1003">Cell membrane</keyword>
<sequence length="566" mass="62543">SVLKDLPKNFDYNVTGTPVVDYGIQKSVKQLIFIFPPALFFLMWLIYFLRLGDVRSAMLPPLFAALAAGFTYGIAAIIGVKLDILTSTAGLFVIVVSSSYGLHVIDRYLLFRSKQGHSGALMHAIKDEAPSLFLSALTTAVGFLTFLFSSMKAMKELGLLVSLGVGFSFAFSLVVIPAIISLIDLKTHHKRMTIKFKLGSKTGIGISIAMLFLLVISPFFIKNLEVNSDQFGFFKKSSDLVRSAEVSKKYFGWVVPFYIELQKDGNFTAKDAAIIENILDDLHSIKNVRGTSSIMDIVDNFNIPLPITMIFSRTERGQEFLNEFVEGKNLRIMVKTPITDAVGAITLKTSIEDVMNKYPQYTYTVNSPLLNFAALNMNTSKNQIMTILMASGAIFILLLIVFRNLRYTLIAIVPIVGTTIMNFAYMAIFGLNLDVGTSIVSGVLMGLIIDYSIHLMLRYRTIKREKDETTAIQKAMDDIGPVIVASGLSLAAGFSALFFTSMKIYSDLALLLVFGVATGVVMTLFTVPMLLRLNEMIKARLSAKKSSKQRSKKQAVAKPVNAEKRI</sequence>
<feature type="transmembrane region" description="Helical" evidence="7">
    <location>
        <begin position="204"/>
        <end position="221"/>
    </location>
</feature>
<evidence type="ECO:0000256" key="4">
    <source>
        <dbReference type="ARBA" id="ARBA00022989"/>
    </source>
</evidence>
<name>A0A7C5HWH3_9BACT</name>
<evidence type="ECO:0000259" key="8">
    <source>
        <dbReference type="PROSITE" id="PS50156"/>
    </source>
</evidence>
<evidence type="ECO:0000256" key="3">
    <source>
        <dbReference type="ARBA" id="ARBA00022692"/>
    </source>
</evidence>
<keyword evidence="5 7" id="KW-0472">Membrane</keyword>
<evidence type="ECO:0000313" key="9">
    <source>
        <dbReference type="EMBL" id="HHF08369.1"/>
    </source>
</evidence>
<evidence type="ECO:0000256" key="5">
    <source>
        <dbReference type="ARBA" id="ARBA00023136"/>
    </source>
</evidence>
<comment type="caution">
    <text evidence="9">The sequence shown here is derived from an EMBL/GenBank/DDBJ whole genome shotgun (WGS) entry which is preliminary data.</text>
</comment>
<feature type="transmembrane region" description="Helical" evidence="7">
    <location>
        <begin position="157"/>
        <end position="183"/>
    </location>
</feature>
<dbReference type="Pfam" id="PF03176">
    <property type="entry name" value="MMPL"/>
    <property type="match status" value="2"/>
</dbReference>
<comment type="subcellular location">
    <subcellularLocation>
        <location evidence="1">Cell membrane</location>
        <topology evidence="1">Multi-pass membrane protein</topology>
    </subcellularLocation>
</comment>
<keyword evidence="4 7" id="KW-1133">Transmembrane helix</keyword>
<dbReference type="PANTHER" id="PTHR33406:SF13">
    <property type="entry name" value="MEMBRANE PROTEIN YDFJ"/>
    <property type="match status" value="1"/>
</dbReference>
<evidence type="ECO:0000256" key="1">
    <source>
        <dbReference type="ARBA" id="ARBA00004651"/>
    </source>
</evidence>
<feature type="transmembrane region" description="Helical" evidence="7">
    <location>
        <begin position="31"/>
        <end position="49"/>
    </location>
</feature>
<feature type="transmembrane region" description="Helical" evidence="7">
    <location>
        <begin position="131"/>
        <end position="151"/>
    </location>
</feature>
<organism evidence="9">
    <name type="scientific">Kosmotoga arenicorallina</name>
    <dbReference type="NCBI Taxonomy" id="688066"/>
    <lineage>
        <taxon>Bacteria</taxon>
        <taxon>Thermotogati</taxon>
        <taxon>Thermotogota</taxon>
        <taxon>Thermotogae</taxon>
        <taxon>Kosmotogales</taxon>
        <taxon>Kosmotogaceae</taxon>
        <taxon>Kosmotoga</taxon>
    </lineage>
</organism>
<feature type="transmembrane region" description="Helical" evidence="7">
    <location>
        <begin position="508"/>
        <end position="531"/>
    </location>
</feature>
<accession>A0A7C5HWH3</accession>
<dbReference type="SUPFAM" id="SSF82866">
    <property type="entry name" value="Multidrug efflux transporter AcrB transmembrane domain"/>
    <property type="match status" value="2"/>
</dbReference>
<gene>
    <name evidence="9" type="ORF">ENL26_01180</name>
</gene>
<dbReference type="InterPro" id="IPR004869">
    <property type="entry name" value="MMPL_dom"/>
</dbReference>
<dbReference type="EMBL" id="DRTH01000065">
    <property type="protein sequence ID" value="HHF08369.1"/>
    <property type="molecule type" value="Genomic_DNA"/>
</dbReference>
<dbReference type="Proteomes" id="UP000886129">
    <property type="component" value="Unassembled WGS sequence"/>
</dbReference>
<feature type="transmembrane region" description="Helical" evidence="7">
    <location>
        <begin position="435"/>
        <end position="457"/>
    </location>
</feature>
<feature type="domain" description="SSD" evidence="8">
    <location>
        <begin position="62"/>
        <end position="182"/>
    </location>
</feature>
<reference evidence="9" key="1">
    <citation type="journal article" date="2020" name="mSystems">
        <title>Genome- and Community-Level Interaction Insights into Carbon Utilization and Element Cycling Functions of Hydrothermarchaeota in Hydrothermal Sediment.</title>
        <authorList>
            <person name="Zhou Z."/>
            <person name="Liu Y."/>
            <person name="Xu W."/>
            <person name="Pan J."/>
            <person name="Luo Z.H."/>
            <person name="Li M."/>
        </authorList>
    </citation>
    <scope>NUCLEOTIDE SEQUENCE [LARGE SCALE GENOMIC DNA]</scope>
    <source>
        <strain evidence="9">HyVt-80</strain>
    </source>
</reference>
<dbReference type="AlphaFoldDB" id="A0A7C5HWH3"/>
<feature type="region of interest" description="Disordered" evidence="6">
    <location>
        <begin position="544"/>
        <end position="566"/>
    </location>
</feature>
<feature type="transmembrane region" description="Helical" evidence="7">
    <location>
        <begin position="384"/>
        <end position="402"/>
    </location>
</feature>
<feature type="non-terminal residue" evidence="9">
    <location>
        <position position="1"/>
    </location>
</feature>
<evidence type="ECO:0000256" key="7">
    <source>
        <dbReference type="SAM" id="Phobius"/>
    </source>
</evidence>
<dbReference type="PROSITE" id="PS50156">
    <property type="entry name" value="SSD"/>
    <property type="match status" value="1"/>
</dbReference>
<feature type="compositionally biased region" description="Basic residues" evidence="6">
    <location>
        <begin position="544"/>
        <end position="555"/>
    </location>
</feature>